<dbReference type="InterPro" id="IPR013783">
    <property type="entry name" value="Ig-like_fold"/>
</dbReference>
<dbReference type="Gene3D" id="2.60.40.10">
    <property type="entry name" value="Immunoglobulins"/>
    <property type="match status" value="3"/>
</dbReference>
<feature type="chain" id="PRO_5039195996" description="Immunoglobulin domain-containing protein" evidence="6">
    <location>
        <begin position="19"/>
        <end position="574"/>
    </location>
</feature>
<organism evidence="8 9">
    <name type="scientific">Hemibagrus wyckioides</name>
    <dbReference type="NCBI Taxonomy" id="337641"/>
    <lineage>
        <taxon>Eukaryota</taxon>
        <taxon>Metazoa</taxon>
        <taxon>Chordata</taxon>
        <taxon>Craniata</taxon>
        <taxon>Vertebrata</taxon>
        <taxon>Euteleostomi</taxon>
        <taxon>Actinopterygii</taxon>
        <taxon>Neopterygii</taxon>
        <taxon>Teleostei</taxon>
        <taxon>Ostariophysi</taxon>
        <taxon>Siluriformes</taxon>
        <taxon>Bagridae</taxon>
        <taxon>Hemibagrus</taxon>
    </lineage>
</organism>
<name>A0A9D3NPC8_9TELE</name>
<feature type="domain" description="Immunoglobulin" evidence="7">
    <location>
        <begin position="233"/>
        <end position="340"/>
    </location>
</feature>
<evidence type="ECO:0000313" key="9">
    <source>
        <dbReference type="Proteomes" id="UP000824219"/>
    </source>
</evidence>
<dbReference type="InterPro" id="IPR036179">
    <property type="entry name" value="Ig-like_dom_sf"/>
</dbReference>
<dbReference type="InterPro" id="IPR013106">
    <property type="entry name" value="Ig_V-set"/>
</dbReference>
<feature type="transmembrane region" description="Helical" evidence="5">
    <location>
        <begin position="388"/>
        <end position="414"/>
    </location>
</feature>
<dbReference type="GO" id="GO:0005886">
    <property type="term" value="C:plasma membrane"/>
    <property type="evidence" value="ECO:0007669"/>
    <property type="project" value="TreeGrafter"/>
</dbReference>
<keyword evidence="6" id="KW-0732">Signal</keyword>
<accession>A0A9D3NPC8</accession>
<evidence type="ECO:0000256" key="5">
    <source>
        <dbReference type="SAM" id="Phobius"/>
    </source>
</evidence>
<evidence type="ECO:0000256" key="1">
    <source>
        <dbReference type="ARBA" id="ARBA00004370"/>
    </source>
</evidence>
<evidence type="ECO:0000256" key="3">
    <source>
        <dbReference type="ARBA" id="ARBA00023136"/>
    </source>
</evidence>
<feature type="compositionally biased region" description="Low complexity" evidence="4">
    <location>
        <begin position="347"/>
        <end position="367"/>
    </location>
</feature>
<dbReference type="Proteomes" id="UP000824219">
    <property type="component" value="Linkage Group LG11"/>
</dbReference>
<keyword evidence="3 5" id="KW-0472">Membrane</keyword>
<feature type="region of interest" description="Disordered" evidence="4">
    <location>
        <begin position="342"/>
        <end position="367"/>
    </location>
</feature>
<dbReference type="PANTHER" id="PTHR11860:SF118">
    <property type="entry name" value="CMRF35-LIKE MOLECULE 3-RELATED"/>
    <property type="match status" value="1"/>
</dbReference>
<proteinExistence type="predicted"/>
<evidence type="ECO:0000256" key="2">
    <source>
        <dbReference type="ARBA" id="ARBA00022692"/>
    </source>
</evidence>
<dbReference type="GO" id="GO:0004888">
    <property type="term" value="F:transmembrane signaling receptor activity"/>
    <property type="evidence" value="ECO:0007669"/>
    <property type="project" value="TreeGrafter"/>
</dbReference>
<evidence type="ECO:0000259" key="7">
    <source>
        <dbReference type="SMART" id="SM00409"/>
    </source>
</evidence>
<comment type="caution">
    <text evidence="8">The sequence shown here is derived from an EMBL/GenBank/DDBJ whole genome shotgun (WGS) entry which is preliminary data.</text>
</comment>
<evidence type="ECO:0000256" key="4">
    <source>
        <dbReference type="SAM" id="MobiDB-lite"/>
    </source>
</evidence>
<dbReference type="SMART" id="SM00409">
    <property type="entry name" value="IG"/>
    <property type="match status" value="3"/>
</dbReference>
<feature type="domain" description="Immunoglobulin" evidence="7">
    <location>
        <begin position="123"/>
        <end position="225"/>
    </location>
</feature>
<feature type="domain" description="Immunoglobulin" evidence="7">
    <location>
        <begin position="18"/>
        <end position="119"/>
    </location>
</feature>
<dbReference type="InterPro" id="IPR003599">
    <property type="entry name" value="Ig_sub"/>
</dbReference>
<dbReference type="InterPro" id="IPR050671">
    <property type="entry name" value="CD300_family_receptors"/>
</dbReference>
<reference evidence="8 9" key="1">
    <citation type="submission" date="2021-06" db="EMBL/GenBank/DDBJ databases">
        <title>Chromosome-level genome assembly of the red-tail catfish (Hemibagrus wyckioides).</title>
        <authorList>
            <person name="Shao F."/>
        </authorList>
    </citation>
    <scope>NUCLEOTIDE SEQUENCE [LARGE SCALE GENOMIC DNA]</scope>
    <source>
        <strain evidence="8">EC202008001</strain>
        <tissue evidence="8">Blood</tissue>
    </source>
</reference>
<sequence length="574" mass="63109">MKILLIFTLCLISDGGASNEVTGYSGGGVLIKCKYDTENKDNQKYFCKGSWPVCSDQIKTEGKNQWVNSGRFSLFDDTKSAELWVMMRDLTIQDSGTYQCVVDKSMWKDIYTPVELKVKKGSLVSRPAYAGGGINIKCRYEDEYKDKPKSFCKIGTNQLCLNRVTTKRNSKLPRDDRFSIHNNRSAGYFSVFIRELITEDTGSYGCGVVVSDKLEIYTVVKLNVREDLSYEKSIRKTVHAGGDLTVHFKYPESLRSNPKFLCKRNQNAACSHKASVTGSRKNVTMGKFSLYDDRAKQTFSVSIRDVTEQDSGEYWCGAEAAWTSDHGYRVYFTRINLTVTDPHVPVSPTKPSQLSSSSSPSSSSSSPILLFTDKHKSSSTSSSPPAGFPASTVITVSVILLLLLIGIIILLVALQKRQTLLGSASTPGRRSVKDTGNNQGVPLDACEYEEIKDTRRLSASDAGTFTVHSTAELPTIPSDHHTVYANSDLPTSPCDSALYLTAQLPTIPSDQDIYSNAQLPTRLSAGESAEDLNYTTVSFHTKSTSSNDAAPKIIFKKAEVSCEYDSISHVTSSG</sequence>
<gene>
    <name evidence="8" type="ORF">KOW79_009607</name>
</gene>
<keyword evidence="9" id="KW-1185">Reference proteome</keyword>
<feature type="signal peptide" evidence="6">
    <location>
        <begin position="1"/>
        <end position="18"/>
    </location>
</feature>
<dbReference type="OrthoDB" id="8959642at2759"/>
<dbReference type="EMBL" id="JAHKSW010000011">
    <property type="protein sequence ID" value="KAG7326206.1"/>
    <property type="molecule type" value="Genomic_DNA"/>
</dbReference>
<keyword evidence="2 5" id="KW-0812">Transmembrane</keyword>
<dbReference type="CDD" id="cd05716">
    <property type="entry name" value="IgV_pIgR_like"/>
    <property type="match status" value="1"/>
</dbReference>
<evidence type="ECO:0000256" key="6">
    <source>
        <dbReference type="SAM" id="SignalP"/>
    </source>
</evidence>
<dbReference type="AlphaFoldDB" id="A0A9D3NPC8"/>
<keyword evidence="5" id="KW-1133">Transmembrane helix</keyword>
<evidence type="ECO:0000313" key="8">
    <source>
        <dbReference type="EMBL" id="KAG7326206.1"/>
    </source>
</evidence>
<dbReference type="Pfam" id="PF07686">
    <property type="entry name" value="V-set"/>
    <property type="match status" value="3"/>
</dbReference>
<comment type="subcellular location">
    <subcellularLocation>
        <location evidence="1">Membrane</location>
    </subcellularLocation>
</comment>
<protein>
    <recommendedName>
        <fullName evidence="7">Immunoglobulin domain-containing protein</fullName>
    </recommendedName>
</protein>
<dbReference type="SUPFAM" id="SSF48726">
    <property type="entry name" value="Immunoglobulin"/>
    <property type="match status" value="3"/>
</dbReference>
<dbReference type="PANTHER" id="PTHR11860">
    <property type="entry name" value="POLYMERIC-IMMUNOGLOBULIN RECEPTOR"/>
    <property type="match status" value="1"/>
</dbReference>